<name>A0A6B4R6E0_CLOBO</name>
<dbReference type="AlphaFoldDB" id="A0A6B4R6E0"/>
<gene>
    <name evidence="1" type="ORF">EXM65_11540</name>
</gene>
<dbReference type="Proteomes" id="UP000472355">
    <property type="component" value="Unassembled WGS sequence"/>
</dbReference>
<comment type="caution">
    <text evidence="1">The sequence shown here is derived from an EMBL/GenBank/DDBJ whole genome shotgun (WGS) entry which is preliminary data.</text>
</comment>
<accession>A0A6B4R6E0</accession>
<proteinExistence type="predicted"/>
<dbReference type="EMBL" id="SGKU01000032">
    <property type="protein sequence ID" value="NFA43192.1"/>
    <property type="molecule type" value="Genomic_DNA"/>
</dbReference>
<dbReference type="RefSeq" id="WP_012425717.1">
    <property type="nucleotide sequence ID" value="NZ_CP070936.1"/>
</dbReference>
<reference evidence="1 2" key="1">
    <citation type="submission" date="2019-02" db="EMBL/GenBank/DDBJ databases">
        <title>Genome sequencing of Clostridium botulinum clinical isolates.</title>
        <authorList>
            <person name="Brunt J."/>
            <person name="Van Vliet A.H.M."/>
            <person name="Stringer S.C."/>
            <person name="Grant K.A."/>
            <person name="Carter A.C."/>
            <person name="Peck M.W."/>
        </authorList>
    </citation>
    <scope>NUCLEOTIDE SEQUENCE [LARGE SCALE GENOMIC DNA]</scope>
    <source>
        <strain evidence="1 2">H113700579</strain>
    </source>
</reference>
<evidence type="ECO:0000313" key="1">
    <source>
        <dbReference type="EMBL" id="NFA43192.1"/>
    </source>
</evidence>
<sequence length="151" mass="18253">MEFWGMACRHLAQFFRISVEYNMDPVDFTIKALSSSYKEGIEAFVPQWYSQSPYYYFDEFIEENLVKYYKYKEENKLYEKERMYWLGYCLQDWCNKSKLTGKDIAKIYGENGIKHLIDNYNVYHTVDPMYVLEDTIEIHGLNIDFNEIINT</sequence>
<protein>
    <submittedName>
        <fullName evidence="1">DUF3791 domain-containing protein</fullName>
    </submittedName>
</protein>
<evidence type="ECO:0000313" key="2">
    <source>
        <dbReference type="Proteomes" id="UP000472355"/>
    </source>
</evidence>
<organism evidence="1 2">
    <name type="scientific">Clostridium botulinum</name>
    <dbReference type="NCBI Taxonomy" id="1491"/>
    <lineage>
        <taxon>Bacteria</taxon>
        <taxon>Bacillati</taxon>
        <taxon>Bacillota</taxon>
        <taxon>Clostridia</taxon>
        <taxon>Eubacteriales</taxon>
        <taxon>Clostridiaceae</taxon>
        <taxon>Clostridium</taxon>
    </lineage>
</organism>